<organism evidence="12">
    <name type="scientific">Candidatus Improbicoccus pseudotrichonymphae</name>
    <dbReference type="NCBI Taxonomy" id="3033792"/>
    <lineage>
        <taxon>Bacteria</taxon>
        <taxon>Bacillati</taxon>
        <taxon>Bacillota</taxon>
        <taxon>Clostridia</taxon>
        <taxon>Candidatus Improbicoccus</taxon>
    </lineage>
</organism>
<reference evidence="12" key="1">
    <citation type="journal article" date="2023" name="ISME J.">
        <title>Emergence of putative energy parasites within Clostridia revealed by genome analysis of a novel endosymbiotic clade.</title>
        <authorList>
            <person name="Takahashi K."/>
            <person name="Kuwahara H."/>
            <person name="Horikawa Y."/>
            <person name="Izawa K."/>
            <person name="Kato D."/>
            <person name="Inagaki T."/>
            <person name="Yuki M."/>
            <person name="Ohkuma M."/>
            <person name="Hongoh Y."/>
        </authorList>
    </citation>
    <scope>NUCLEOTIDE SEQUENCE</scope>
    <source>
        <strain evidence="12">CfP3-15</strain>
    </source>
</reference>
<dbReference type="EMBL" id="AP027924">
    <property type="protein sequence ID" value="BED91599.1"/>
    <property type="molecule type" value="Genomic_DNA"/>
</dbReference>
<dbReference type="SUPFAM" id="SSF54814">
    <property type="entry name" value="Prokaryotic type KH domain (KH-domain type II)"/>
    <property type="match status" value="1"/>
</dbReference>
<evidence type="ECO:0000256" key="8">
    <source>
        <dbReference type="HAMAP-Rule" id="MF_01309"/>
    </source>
</evidence>
<keyword evidence="2 8" id="KW-0699">rRNA-binding</keyword>
<dbReference type="Pfam" id="PF07650">
    <property type="entry name" value="KH_2"/>
    <property type="match status" value="1"/>
</dbReference>
<dbReference type="HAMAP" id="MF_01309_B">
    <property type="entry name" value="Ribosomal_uS3_B"/>
    <property type="match status" value="1"/>
</dbReference>
<dbReference type="NCBIfam" id="TIGR01009">
    <property type="entry name" value="rpsC_bact"/>
    <property type="match status" value="1"/>
</dbReference>
<comment type="function">
    <text evidence="6 8">Binds the lower part of the 30S subunit head. Binds mRNA in the 70S ribosome, positioning it for translation.</text>
</comment>
<dbReference type="SUPFAM" id="SSF54821">
    <property type="entry name" value="Ribosomal protein S3 C-terminal domain"/>
    <property type="match status" value="1"/>
</dbReference>
<dbReference type="GO" id="GO:0003729">
    <property type="term" value="F:mRNA binding"/>
    <property type="evidence" value="ECO:0007669"/>
    <property type="project" value="UniProtKB-UniRule"/>
</dbReference>
<dbReference type="InterPro" id="IPR005704">
    <property type="entry name" value="Ribosomal_uS3_bac-typ"/>
</dbReference>
<evidence type="ECO:0000256" key="2">
    <source>
        <dbReference type="ARBA" id="ARBA00022730"/>
    </source>
</evidence>
<feature type="region of interest" description="Disordered" evidence="10">
    <location>
        <begin position="226"/>
        <end position="246"/>
    </location>
</feature>
<dbReference type="FunFam" id="3.30.300.20:FF:000001">
    <property type="entry name" value="30S ribosomal protein S3"/>
    <property type="match status" value="1"/>
</dbReference>
<dbReference type="CDD" id="cd02412">
    <property type="entry name" value="KH-II_30S_S3"/>
    <property type="match status" value="1"/>
</dbReference>
<dbReference type="InterPro" id="IPR036419">
    <property type="entry name" value="Ribosomal_S3_C_sf"/>
</dbReference>
<comment type="subunit">
    <text evidence="8">Part of the 30S ribosomal subunit. Forms a tight complex with proteins S10 and S14.</text>
</comment>
<evidence type="ECO:0000256" key="6">
    <source>
        <dbReference type="ARBA" id="ARBA00024998"/>
    </source>
</evidence>
<dbReference type="GO" id="GO:0003735">
    <property type="term" value="F:structural constituent of ribosome"/>
    <property type="evidence" value="ECO:0007669"/>
    <property type="project" value="InterPro"/>
</dbReference>
<evidence type="ECO:0000256" key="5">
    <source>
        <dbReference type="ARBA" id="ARBA00023274"/>
    </source>
</evidence>
<evidence type="ECO:0000256" key="7">
    <source>
        <dbReference type="ARBA" id="ARBA00035257"/>
    </source>
</evidence>
<dbReference type="KEGG" id="ips:CfP315_0102"/>
<dbReference type="PANTHER" id="PTHR11760">
    <property type="entry name" value="30S/40S RIBOSOMAL PROTEIN S3"/>
    <property type="match status" value="1"/>
</dbReference>
<dbReference type="Proteomes" id="UP001337580">
    <property type="component" value="Chromosome"/>
</dbReference>
<name>A0AA48I3U6_9FIRM</name>
<evidence type="ECO:0000256" key="3">
    <source>
        <dbReference type="ARBA" id="ARBA00022884"/>
    </source>
</evidence>
<proteinExistence type="inferred from homology"/>
<feature type="domain" description="KH type-2" evidence="11">
    <location>
        <begin position="39"/>
        <end position="107"/>
    </location>
</feature>
<dbReference type="GO" id="GO:0019843">
    <property type="term" value="F:rRNA binding"/>
    <property type="evidence" value="ECO:0007669"/>
    <property type="project" value="UniProtKB-UniRule"/>
</dbReference>
<comment type="similarity">
    <text evidence="1 8 9">Belongs to the universal ribosomal protein uS3 family.</text>
</comment>
<keyword evidence="3 8" id="KW-0694">RNA-binding</keyword>
<accession>A0AA48I3U6</accession>
<dbReference type="Gene3D" id="3.30.300.20">
    <property type="match status" value="1"/>
</dbReference>
<dbReference type="InterPro" id="IPR015946">
    <property type="entry name" value="KH_dom-like_a/b"/>
</dbReference>
<keyword evidence="4 8" id="KW-0689">Ribosomal protein</keyword>
<evidence type="ECO:0000256" key="4">
    <source>
        <dbReference type="ARBA" id="ARBA00022980"/>
    </source>
</evidence>
<dbReference type="InterPro" id="IPR009019">
    <property type="entry name" value="KH_sf_prok-type"/>
</dbReference>
<evidence type="ECO:0000259" key="11">
    <source>
        <dbReference type="PROSITE" id="PS50823"/>
    </source>
</evidence>
<dbReference type="InterPro" id="IPR057258">
    <property type="entry name" value="Ribosomal_uS3"/>
</dbReference>
<sequence>MGQKINPNGFRIGINKNWSSRWLAKKNEVPGLLVEDSRIRKNLKSKFYHSGISKIEIERDNSKIRIYVFCAKPGIMIGRGGSGIEKVRFECEAISKRPVLINVVEIKQPDSTSQLVAESIAQQLEKRVPFRRVIKKAMGQSMKSGVSKGIKVQVGGRLGGTDIARSECYREGSIPLQTIRANIDYGFAEAFTTYGQIGVKVWIYKGEIFKKETKDNLDFLKKTENNKNSGVKSGVVAKKNEVQKGT</sequence>
<dbReference type="InterPro" id="IPR018280">
    <property type="entry name" value="Ribosomal_uS3_CS"/>
</dbReference>
<evidence type="ECO:0000256" key="1">
    <source>
        <dbReference type="ARBA" id="ARBA00010761"/>
    </source>
</evidence>
<dbReference type="PANTHER" id="PTHR11760:SF19">
    <property type="entry name" value="SMALL RIBOSOMAL SUBUNIT PROTEIN US3C"/>
    <property type="match status" value="1"/>
</dbReference>
<dbReference type="InterPro" id="IPR004044">
    <property type="entry name" value="KH_dom_type_2"/>
</dbReference>
<evidence type="ECO:0000256" key="9">
    <source>
        <dbReference type="RuleBase" id="RU003624"/>
    </source>
</evidence>
<gene>
    <name evidence="8" type="primary">rpsC</name>
    <name evidence="12" type="ORF">CfP315_0102</name>
</gene>
<dbReference type="PROSITE" id="PS50823">
    <property type="entry name" value="KH_TYPE_2"/>
    <property type="match status" value="1"/>
</dbReference>
<keyword evidence="5 8" id="KW-0687">Ribonucleoprotein</keyword>
<dbReference type="InterPro" id="IPR004087">
    <property type="entry name" value="KH_dom"/>
</dbReference>
<dbReference type="AlphaFoldDB" id="A0AA48I3U6"/>
<dbReference type="Pfam" id="PF00189">
    <property type="entry name" value="Ribosomal_S3_C"/>
    <property type="match status" value="1"/>
</dbReference>
<dbReference type="GO" id="GO:0022627">
    <property type="term" value="C:cytosolic small ribosomal subunit"/>
    <property type="evidence" value="ECO:0007669"/>
    <property type="project" value="TreeGrafter"/>
</dbReference>
<dbReference type="Gene3D" id="3.30.1140.32">
    <property type="entry name" value="Ribosomal protein S3, C-terminal domain"/>
    <property type="match status" value="1"/>
</dbReference>
<evidence type="ECO:0000313" key="12">
    <source>
        <dbReference type="EMBL" id="BED91599.1"/>
    </source>
</evidence>
<dbReference type="SMART" id="SM00322">
    <property type="entry name" value="KH"/>
    <property type="match status" value="1"/>
</dbReference>
<dbReference type="InterPro" id="IPR001351">
    <property type="entry name" value="Ribosomal_uS3_C"/>
</dbReference>
<evidence type="ECO:0000256" key="10">
    <source>
        <dbReference type="SAM" id="MobiDB-lite"/>
    </source>
</evidence>
<protein>
    <recommendedName>
        <fullName evidence="7 8">Small ribosomal subunit protein uS3</fullName>
    </recommendedName>
</protein>
<dbReference type="GO" id="GO:0006412">
    <property type="term" value="P:translation"/>
    <property type="evidence" value="ECO:0007669"/>
    <property type="project" value="UniProtKB-UniRule"/>
</dbReference>
<dbReference type="PROSITE" id="PS00548">
    <property type="entry name" value="RIBOSOMAL_S3"/>
    <property type="match status" value="1"/>
</dbReference>